<feature type="domain" description="Bacteriophage phiJL001 Gp84 C-terminal" evidence="1">
    <location>
        <begin position="454"/>
        <end position="530"/>
    </location>
</feature>
<proteinExistence type="predicted"/>
<dbReference type="RefSeq" id="WP_188254433.1">
    <property type="nucleotide sequence ID" value="NZ_JABVCF010000004.1"/>
</dbReference>
<sequence>MPKNITPAMKTHLAQDVTTLTTCWKITRTDGKVFAYTELDKSLTYKGVRYSSIGGFNKSAIQSTATFSVDNMEVSGFLSDDTIPDEEMRNGAFDYAEVEVFMVNYMDLSANMGDIKLRYGKFGEVKRAPSGAFLVELRGLIQLLSQKVGQIFQPECRADFGDHRCKINLFYPIRKSGFFYKKGERVRVADISFGYRPETSIGILNDNFQEGDVKWTRNYGTAVSEGTLQLDPPDDQKNFIRITGIEAGGGNTTGLWQTRTLLSDGVSVDDISTGELKLRVAVTAAQLQYGSGWRVDLTYYRLDSRGGLLVTTTRRWIPPRAIVLNEWDVYTHDFDLPPDTRSVQVRINTHQRDEGQAIDFGIAKVKGSIVFPNSTKTEVEDYVFFGGVEYVALNDGVTATGQPEFSRTPGDEVVDGEVTWQCADPVYVYMDAAAVDATRSATITAATLDKPDDYFKYGVMTFLEGENIGRRVEILGWNNLTKEFKLALPMPRKTLAGERFQIARGCAKTRQACRAHGNIINMRAEPDIPGMGQYFRVAGTGTGSPKTWRDDSDEAE</sequence>
<name>A0A942DX13_9HYPH</name>
<dbReference type="AlphaFoldDB" id="A0A942DX13"/>
<dbReference type="InterPro" id="IPR011928">
    <property type="entry name" value="Phage_phiJL001_Gp84"/>
</dbReference>
<dbReference type="NCBIfam" id="TIGR02218">
    <property type="entry name" value="phg_TIGR02218"/>
    <property type="match status" value="1"/>
</dbReference>
<evidence type="ECO:0000313" key="3">
    <source>
        <dbReference type="Proteomes" id="UP000680348"/>
    </source>
</evidence>
<reference evidence="2" key="1">
    <citation type="submission" date="2021-04" db="EMBL/GenBank/DDBJ databases">
        <title>Pseudaminobacter soli sp. nov., isolated from paddy soil contaminated by heavy metals.</title>
        <authorList>
            <person name="Zhang K."/>
        </authorList>
    </citation>
    <scope>NUCLEOTIDE SEQUENCE</scope>
    <source>
        <strain evidence="2">19-2017</strain>
    </source>
</reference>
<protein>
    <submittedName>
        <fullName evidence="2">DUF2163 domain-containing protein</fullName>
    </submittedName>
</protein>
<evidence type="ECO:0000259" key="1">
    <source>
        <dbReference type="Pfam" id="PF09356"/>
    </source>
</evidence>
<keyword evidence="3" id="KW-1185">Reference proteome</keyword>
<dbReference type="Proteomes" id="UP000680348">
    <property type="component" value="Unassembled WGS sequence"/>
</dbReference>
<accession>A0A942DX13</accession>
<dbReference type="EMBL" id="JAGWCR010000004">
    <property type="protein sequence ID" value="MBS3648871.1"/>
    <property type="molecule type" value="Genomic_DNA"/>
</dbReference>
<comment type="caution">
    <text evidence="2">The sequence shown here is derived from an EMBL/GenBank/DDBJ whole genome shotgun (WGS) entry which is preliminary data.</text>
</comment>
<dbReference type="Pfam" id="PF09931">
    <property type="entry name" value="Phage_phiJL001_Gp84_N"/>
    <property type="match status" value="1"/>
</dbReference>
<dbReference type="Pfam" id="PF09356">
    <property type="entry name" value="Phage_BR0599"/>
    <property type="match status" value="1"/>
</dbReference>
<gene>
    <name evidence="2" type="ORF">KEU06_09655</name>
</gene>
<dbReference type="InterPro" id="IPR018964">
    <property type="entry name" value="Phage_phiJL001_Gp84_C"/>
</dbReference>
<organism evidence="2 3">
    <name type="scientific">Pseudaminobacter soli</name>
    <name type="common">ex Zhang et al. 2022</name>
    <dbReference type="NCBI Taxonomy" id="2831468"/>
    <lineage>
        <taxon>Bacteria</taxon>
        <taxon>Pseudomonadati</taxon>
        <taxon>Pseudomonadota</taxon>
        <taxon>Alphaproteobacteria</taxon>
        <taxon>Hyphomicrobiales</taxon>
        <taxon>Phyllobacteriaceae</taxon>
        <taxon>Pseudaminobacter</taxon>
    </lineage>
</organism>
<evidence type="ECO:0000313" key="2">
    <source>
        <dbReference type="EMBL" id="MBS3648871.1"/>
    </source>
</evidence>